<proteinExistence type="predicted"/>
<name>A0A103YDN8_CYNCS</name>
<dbReference type="Proteomes" id="UP000243975">
    <property type="component" value="Unassembled WGS sequence"/>
</dbReference>
<dbReference type="AlphaFoldDB" id="A0A103YDN8"/>
<evidence type="ECO:0000313" key="1">
    <source>
        <dbReference type="EMBL" id="KVI07182.1"/>
    </source>
</evidence>
<reference evidence="1 2" key="1">
    <citation type="journal article" date="2016" name="Sci. Rep.">
        <title>The genome sequence of the outbreeding globe artichoke constructed de novo incorporating a phase-aware low-pass sequencing strategy of F1 progeny.</title>
        <authorList>
            <person name="Scaglione D."/>
            <person name="Reyes-Chin-Wo S."/>
            <person name="Acquadro A."/>
            <person name="Froenicke L."/>
            <person name="Portis E."/>
            <person name="Beitel C."/>
            <person name="Tirone M."/>
            <person name="Mauro R."/>
            <person name="Lo Monaco A."/>
            <person name="Mauromicale G."/>
            <person name="Faccioli P."/>
            <person name="Cattivelli L."/>
            <person name="Rieseberg L."/>
            <person name="Michelmore R."/>
            <person name="Lanteri S."/>
        </authorList>
    </citation>
    <scope>NUCLEOTIDE SEQUENCE [LARGE SCALE GENOMIC DNA]</scope>
    <source>
        <strain evidence="1">2C</strain>
    </source>
</reference>
<accession>A0A103YDN8</accession>
<protein>
    <submittedName>
        <fullName evidence="1">Uncharacterized protein</fullName>
    </submittedName>
</protein>
<keyword evidence="2" id="KW-1185">Reference proteome</keyword>
<gene>
    <name evidence="1" type="ORF">Ccrd_014461</name>
</gene>
<comment type="caution">
    <text evidence="1">The sequence shown here is derived from an EMBL/GenBank/DDBJ whole genome shotgun (WGS) entry which is preliminary data.</text>
</comment>
<organism evidence="1 2">
    <name type="scientific">Cynara cardunculus var. scolymus</name>
    <name type="common">Globe artichoke</name>
    <name type="synonym">Cynara scolymus</name>
    <dbReference type="NCBI Taxonomy" id="59895"/>
    <lineage>
        <taxon>Eukaryota</taxon>
        <taxon>Viridiplantae</taxon>
        <taxon>Streptophyta</taxon>
        <taxon>Embryophyta</taxon>
        <taxon>Tracheophyta</taxon>
        <taxon>Spermatophyta</taxon>
        <taxon>Magnoliopsida</taxon>
        <taxon>eudicotyledons</taxon>
        <taxon>Gunneridae</taxon>
        <taxon>Pentapetalae</taxon>
        <taxon>asterids</taxon>
        <taxon>campanulids</taxon>
        <taxon>Asterales</taxon>
        <taxon>Asteraceae</taxon>
        <taxon>Carduoideae</taxon>
        <taxon>Cardueae</taxon>
        <taxon>Carduinae</taxon>
        <taxon>Cynara</taxon>
    </lineage>
</organism>
<dbReference type="EMBL" id="LEKV01001514">
    <property type="protein sequence ID" value="KVI07182.1"/>
    <property type="molecule type" value="Genomic_DNA"/>
</dbReference>
<evidence type="ECO:0000313" key="2">
    <source>
        <dbReference type="Proteomes" id="UP000243975"/>
    </source>
</evidence>
<dbReference type="Gramene" id="KVI07182">
    <property type="protein sequence ID" value="KVI07182"/>
    <property type="gene ID" value="Ccrd_014461"/>
</dbReference>
<sequence>MWMLLLGLKQRPISFSSFQHLVIRERKGLKNSRRRAFQHLVIRDIEKGFEEHRAFRFGDLVLIQMCDLFR</sequence>